<evidence type="ECO:0000313" key="7">
    <source>
        <dbReference type="EMBL" id="MBE9253028.1"/>
    </source>
</evidence>
<dbReference type="Pfam" id="PF04138">
    <property type="entry name" value="GtrA_DPMS_TM"/>
    <property type="match status" value="1"/>
</dbReference>
<evidence type="ECO:0000256" key="4">
    <source>
        <dbReference type="ARBA" id="ARBA00023136"/>
    </source>
</evidence>
<evidence type="ECO:0000259" key="6">
    <source>
        <dbReference type="Pfam" id="PF04138"/>
    </source>
</evidence>
<comment type="subcellular location">
    <subcellularLocation>
        <location evidence="1">Membrane</location>
        <topology evidence="1">Multi-pass membrane protein</topology>
    </subcellularLocation>
</comment>
<dbReference type="RefSeq" id="WP_190599427.1">
    <property type="nucleotide sequence ID" value="NZ_JADEVV010000007.1"/>
</dbReference>
<evidence type="ECO:0000313" key="8">
    <source>
        <dbReference type="Proteomes" id="UP000658720"/>
    </source>
</evidence>
<accession>A0ABR9VRA2</accession>
<name>A0ABR9VRA2_9SYNC</name>
<keyword evidence="8" id="KW-1185">Reference proteome</keyword>
<evidence type="ECO:0000256" key="1">
    <source>
        <dbReference type="ARBA" id="ARBA00004141"/>
    </source>
</evidence>
<organism evidence="7 8">
    <name type="scientific">Synechocystis salina LEGE 00031</name>
    <dbReference type="NCBI Taxonomy" id="1828736"/>
    <lineage>
        <taxon>Bacteria</taxon>
        <taxon>Bacillati</taxon>
        <taxon>Cyanobacteriota</taxon>
        <taxon>Cyanophyceae</taxon>
        <taxon>Synechococcales</taxon>
        <taxon>Merismopediaceae</taxon>
        <taxon>Synechocystis</taxon>
    </lineage>
</organism>
<protein>
    <submittedName>
        <fullName evidence="7">GtrA family protein</fullName>
    </submittedName>
</protein>
<proteinExistence type="predicted"/>
<comment type="caution">
    <text evidence="7">The sequence shown here is derived from an EMBL/GenBank/DDBJ whole genome shotgun (WGS) entry which is preliminary data.</text>
</comment>
<reference evidence="7 8" key="1">
    <citation type="submission" date="2020-10" db="EMBL/GenBank/DDBJ databases">
        <authorList>
            <person name="Castelo-Branco R."/>
            <person name="Eusebio N."/>
            <person name="Adriana R."/>
            <person name="Vieira A."/>
            <person name="Brugerolle De Fraissinette N."/>
            <person name="Rezende De Castro R."/>
            <person name="Schneider M.P."/>
            <person name="Vasconcelos V."/>
            <person name="Leao P.N."/>
        </authorList>
    </citation>
    <scope>NUCLEOTIDE SEQUENCE [LARGE SCALE GENOMIC DNA]</scope>
    <source>
        <strain evidence="7 8">LEGE 00031</strain>
    </source>
</reference>
<evidence type="ECO:0000256" key="5">
    <source>
        <dbReference type="SAM" id="Phobius"/>
    </source>
</evidence>
<keyword evidence="3 5" id="KW-1133">Transmembrane helix</keyword>
<dbReference type="EMBL" id="JADEVV010000007">
    <property type="protein sequence ID" value="MBE9253028.1"/>
    <property type="molecule type" value="Genomic_DNA"/>
</dbReference>
<feature type="transmembrane region" description="Helical" evidence="5">
    <location>
        <begin position="20"/>
        <end position="40"/>
    </location>
</feature>
<dbReference type="InterPro" id="IPR007267">
    <property type="entry name" value="GtrA_DPMS_TM"/>
</dbReference>
<feature type="transmembrane region" description="Helical" evidence="5">
    <location>
        <begin position="87"/>
        <end position="107"/>
    </location>
</feature>
<sequence length="142" mass="16808">MITRETLPIYLQRLWRNAMVRWWIIGIIAMVFNVVLLDWFKVSLGMTLTWASVLSAEVITIIRYGAIDLWVFRNPSLSWQRCWEYHVANFSGFFLWSLIIVILGNKLGWDHKIAAIVATMITVFWSMATNFLWVWRKPKKKA</sequence>
<feature type="domain" description="GtrA/DPMS transmembrane" evidence="6">
    <location>
        <begin position="22"/>
        <end position="135"/>
    </location>
</feature>
<evidence type="ECO:0000256" key="3">
    <source>
        <dbReference type="ARBA" id="ARBA00022989"/>
    </source>
</evidence>
<evidence type="ECO:0000256" key="2">
    <source>
        <dbReference type="ARBA" id="ARBA00022692"/>
    </source>
</evidence>
<feature type="transmembrane region" description="Helical" evidence="5">
    <location>
        <begin position="46"/>
        <end position="66"/>
    </location>
</feature>
<dbReference type="Proteomes" id="UP000658720">
    <property type="component" value="Unassembled WGS sequence"/>
</dbReference>
<keyword evidence="4 5" id="KW-0472">Membrane</keyword>
<feature type="transmembrane region" description="Helical" evidence="5">
    <location>
        <begin position="113"/>
        <end position="135"/>
    </location>
</feature>
<gene>
    <name evidence="7" type="ORF">IQ217_03960</name>
</gene>
<keyword evidence="2 5" id="KW-0812">Transmembrane</keyword>